<dbReference type="Gene3D" id="1.10.150.130">
    <property type="match status" value="1"/>
</dbReference>
<accession>A0A9Q0XR02</accession>
<comment type="caution">
    <text evidence="3">The sequence shown here is derived from an EMBL/GenBank/DDBJ whole genome shotgun (WGS) entry which is preliminary data.</text>
</comment>
<dbReference type="InterPro" id="IPR011010">
    <property type="entry name" value="DNA_brk_join_enz"/>
</dbReference>
<dbReference type="Gene3D" id="1.10.443.10">
    <property type="entry name" value="Intergrase catalytic core"/>
    <property type="match status" value="1"/>
</dbReference>
<dbReference type="SUPFAM" id="SSF47823">
    <property type="entry name" value="lambda integrase-like, N-terminal domain"/>
    <property type="match status" value="1"/>
</dbReference>
<organism evidence="3 4">
    <name type="scientific">Phrynocephalus forsythii</name>
    <dbReference type="NCBI Taxonomy" id="171643"/>
    <lineage>
        <taxon>Eukaryota</taxon>
        <taxon>Metazoa</taxon>
        <taxon>Chordata</taxon>
        <taxon>Craniata</taxon>
        <taxon>Vertebrata</taxon>
        <taxon>Euteleostomi</taxon>
        <taxon>Lepidosauria</taxon>
        <taxon>Squamata</taxon>
        <taxon>Bifurcata</taxon>
        <taxon>Unidentata</taxon>
        <taxon>Episquamata</taxon>
        <taxon>Toxicofera</taxon>
        <taxon>Iguania</taxon>
        <taxon>Acrodonta</taxon>
        <taxon>Agamidae</taxon>
        <taxon>Agaminae</taxon>
        <taxon>Phrynocephalus</taxon>
    </lineage>
</organism>
<evidence type="ECO:0000256" key="1">
    <source>
        <dbReference type="ARBA" id="ARBA00023125"/>
    </source>
</evidence>
<dbReference type="GO" id="GO:0006310">
    <property type="term" value="P:DNA recombination"/>
    <property type="evidence" value="ECO:0007669"/>
    <property type="project" value="UniProtKB-KW"/>
</dbReference>
<evidence type="ECO:0000313" key="4">
    <source>
        <dbReference type="Proteomes" id="UP001142489"/>
    </source>
</evidence>
<evidence type="ECO:0000256" key="2">
    <source>
        <dbReference type="ARBA" id="ARBA00023172"/>
    </source>
</evidence>
<dbReference type="InterPro" id="IPR013762">
    <property type="entry name" value="Integrase-like_cat_sf"/>
</dbReference>
<dbReference type="PANTHER" id="PTHR35617:SF3">
    <property type="entry name" value="CORE-BINDING (CB) DOMAIN-CONTAINING PROTEIN"/>
    <property type="match status" value="1"/>
</dbReference>
<dbReference type="InterPro" id="IPR010998">
    <property type="entry name" value="Integrase_recombinase_N"/>
</dbReference>
<dbReference type="AlphaFoldDB" id="A0A9Q0XR02"/>
<dbReference type="OrthoDB" id="9908816at2759"/>
<keyword evidence="2" id="KW-0233">DNA recombination</keyword>
<dbReference type="GO" id="GO:0003677">
    <property type="term" value="F:DNA binding"/>
    <property type="evidence" value="ECO:0007669"/>
    <property type="project" value="UniProtKB-KW"/>
</dbReference>
<evidence type="ECO:0008006" key="5">
    <source>
        <dbReference type="Google" id="ProtNLM"/>
    </source>
</evidence>
<keyword evidence="1" id="KW-0238">DNA-binding</keyword>
<keyword evidence="4" id="KW-1185">Reference proteome</keyword>
<dbReference type="GO" id="GO:0015074">
    <property type="term" value="P:DNA integration"/>
    <property type="evidence" value="ECO:0007669"/>
    <property type="project" value="InterPro"/>
</dbReference>
<dbReference type="PANTHER" id="PTHR35617">
    <property type="entry name" value="PHAGE_INTEGRASE DOMAIN-CONTAINING PROTEIN"/>
    <property type="match status" value="1"/>
</dbReference>
<protein>
    <recommendedName>
        <fullName evidence="5">Tyr recombinase domain-containing protein</fullName>
    </recommendedName>
</protein>
<sequence length="320" mass="35895">MVRPSSPNGLLLLPSATVPGPLVPRSWAADGMEDSELLETILNACRKPSTVSQYTYKWRRFLAFADQRGFTPVNPHLTWILRYLLHLKRSGLTMSSLRVHVSAIVAHEPPLSPAASFFRHPRIKLFLRGLNNTFPDRKPIPPQWSLSLVLRAFQRPPFKPLATVNLRLLSLKTAFLVAIASARRASELCTLRCDPPYLQFYPDKVIAYPDITFLPKRLFICHHPVAAGRPVSSQRFARWIIQVITLAYEMANKPLPGPIKAHSTRAMSSSAAFLKGVPLENICQAATWTTPETFGNHYRLDTRMRSSSAFGKAVLSFITA</sequence>
<dbReference type="EMBL" id="JAPFRF010000009">
    <property type="protein sequence ID" value="KAJ7322152.1"/>
    <property type="molecule type" value="Genomic_DNA"/>
</dbReference>
<dbReference type="Proteomes" id="UP001142489">
    <property type="component" value="Unassembled WGS sequence"/>
</dbReference>
<gene>
    <name evidence="3" type="ORF">JRQ81_018439</name>
</gene>
<name>A0A9Q0XR02_9SAUR</name>
<evidence type="ECO:0000313" key="3">
    <source>
        <dbReference type="EMBL" id="KAJ7322152.1"/>
    </source>
</evidence>
<reference evidence="3" key="1">
    <citation type="journal article" date="2023" name="DNA Res.">
        <title>Chromosome-level genome assembly of Phrynocephalus forsythii using third-generation DNA sequencing and Hi-C analysis.</title>
        <authorList>
            <person name="Qi Y."/>
            <person name="Zhao W."/>
            <person name="Zhao Y."/>
            <person name="Niu C."/>
            <person name="Cao S."/>
            <person name="Zhang Y."/>
        </authorList>
    </citation>
    <scope>NUCLEOTIDE SEQUENCE</scope>
    <source>
        <tissue evidence="3">Muscle</tissue>
    </source>
</reference>
<dbReference type="SUPFAM" id="SSF56349">
    <property type="entry name" value="DNA breaking-rejoining enzymes"/>
    <property type="match status" value="1"/>
</dbReference>
<proteinExistence type="predicted"/>